<evidence type="ECO:0000256" key="8">
    <source>
        <dbReference type="ARBA" id="ARBA00023235"/>
    </source>
</evidence>
<accession>A0ABP9V1X1</accession>
<evidence type="ECO:0000256" key="1">
    <source>
        <dbReference type="ARBA" id="ARBA00000083"/>
    </source>
</evidence>
<dbReference type="EC" id="5.1.3.2" evidence="5 10"/>
<proteinExistence type="inferred from homology"/>
<keyword evidence="9 10" id="KW-0119">Carbohydrate metabolism</keyword>
<dbReference type="PANTHER" id="PTHR43725">
    <property type="entry name" value="UDP-GLUCOSE 4-EPIMERASE"/>
    <property type="match status" value="1"/>
</dbReference>
<dbReference type="Gene3D" id="3.90.25.10">
    <property type="entry name" value="UDP-galactose 4-epimerase, domain 1"/>
    <property type="match status" value="1"/>
</dbReference>
<comment type="subunit">
    <text evidence="10">Homodimer.</text>
</comment>
<evidence type="ECO:0000256" key="6">
    <source>
        <dbReference type="ARBA" id="ARBA00018569"/>
    </source>
</evidence>
<evidence type="ECO:0000256" key="10">
    <source>
        <dbReference type="RuleBase" id="RU366046"/>
    </source>
</evidence>
<dbReference type="EMBL" id="BAABRL010000009">
    <property type="protein sequence ID" value="GAA5496681.1"/>
    <property type="molecule type" value="Genomic_DNA"/>
</dbReference>
<keyword evidence="13" id="KW-1185">Reference proteome</keyword>
<dbReference type="PRINTS" id="PR01713">
    <property type="entry name" value="NUCEPIMERASE"/>
</dbReference>
<dbReference type="SUPFAM" id="SSF51735">
    <property type="entry name" value="NAD(P)-binding Rossmann-fold domains"/>
    <property type="match status" value="1"/>
</dbReference>
<comment type="cofactor">
    <cofactor evidence="2 10">
        <name>NAD(+)</name>
        <dbReference type="ChEBI" id="CHEBI:57540"/>
    </cofactor>
</comment>
<dbReference type="NCBIfam" id="TIGR01179">
    <property type="entry name" value="galE"/>
    <property type="match status" value="1"/>
</dbReference>
<dbReference type="InterPro" id="IPR036291">
    <property type="entry name" value="NAD(P)-bd_dom_sf"/>
</dbReference>
<comment type="caution">
    <text evidence="12">The sequence shown here is derived from an EMBL/GenBank/DDBJ whole genome shotgun (WGS) entry which is preliminary data.</text>
</comment>
<dbReference type="PANTHER" id="PTHR43725:SF53">
    <property type="entry name" value="UDP-ARABINOSE 4-EPIMERASE 1"/>
    <property type="match status" value="1"/>
</dbReference>
<protein>
    <recommendedName>
        <fullName evidence="6 10">UDP-glucose 4-epimerase</fullName>
        <ecNumber evidence="5 10">5.1.3.2</ecNumber>
    </recommendedName>
</protein>
<evidence type="ECO:0000256" key="2">
    <source>
        <dbReference type="ARBA" id="ARBA00001911"/>
    </source>
</evidence>
<comment type="similarity">
    <text evidence="4 10">Belongs to the NAD(P)-dependent epimerase/dehydratase family.</text>
</comment>
<keyword evidence="8 10" id="KW-0413">Isomerase</keyword>
<evidence type="ECO:0000256" key="5">
    <source>
        <dbReference type="ARBA" id="ARBA00013189"/>
    </source>
</evidence>
<evidence type="ECO:0000256" key="9">
    <source>
        <dbReference type="ARBA" id="ARBA00023277"/>
    </source>
</evidence>
<evidence type="ECO:0000259" key="11">
    <source>
        <dbReference type="Pfam" id="PF01370"/>
    </source>
</evidence>
<dbReference type="Pfam" id="PF01370">
    <property type="entry name" value="Epimerase"/>
    <property type="match status" value="1"/>
</dbReference>
<name>A0ABP9V1X1_9BACT</name>
<evidence type="ECO:0000313" key="13">
    <source>
        <dbReference type="Proteomes" id="UP001424741"/>
    </source>
</evidence>
<evidence type="ECO:0000256" key="3">
    <source>
        <dbReference type="ARBA" id="ARBA00004947"/>
    </source>
</evidence>
<sequence>MPDSVNTLVVGGAGYIGSHCVRQLQAAGHHPVVLDNLCYGHREAVASSVPFYQEDLGDYDAVCRILQDEKIELVMHFAAFTAVGESVVDPLKYYDNNVAKTISLFRAMEASGVSRFVFSSTAAVYGEPDECPIVETAAKKPINPYGQSKLDIENVLSWMCKSKGWSASVFRYFNAAGAAEDGRIGEDHTPENHLIPLAIKAAQGLRPALKVFGDDYPTEDGTCLRDYVHVDDISRAHIAVFERLMEPGNFLEYNLGTGTPSSVKQVIDTVSKASGLEVPYEMAARREGDPAVLYANSSKVQNELGWQPQVNDLESIIASAWKWHQSHPQGYTPS</sequence>
<evidence type="ECO:0000313" key="12">
    <source>
        <dbReference type="EMBL" id="GAA5496681.1"/>
    </source>
</evidence>
<dbReference type="InterPro" id="IPR001509">
    <property type="entry name" value="Epimerase_deHydtase"/>
</dbReference>
<feature type="domain" description="NAD-dependent epimerase/dehydratase" evidence="11">
    <location>
        <begin position="8"/>
        <end position="256"/>
    </location>
</feature>
<reference evidence="12 13" key="1">
    <citation type="submission" date="2024-02" db="EMBL/GenBank/DDBJ databases">
        <title>Rubritalea halochordaticola NBRC 107102.</title>
        <authorList>
            <person name="Ichikawa N."/>
            <person name="Katano-Makiyama Y."/>
            <person name="Hidaka K."/>
        </authorList>
    </citation>
    <scope>NUCLEOTIDE SEQUENCE [LARGE SCALE GENOMIC DNA]</scope>
    <source>
        <strain evidence="12 13">NBRC 107102</strain>
    </source>
</reference>
<dbReference type="CDD" id="cd05247">
    <property type="entry name" value="UDP_G4E_1_SDR_e"/>
    <property type="match status" value="1"/>
</dbReference>
<dbReference type="RefSeq" id="WP_346189312.1">
    <property type="nucleotide sequence ID" value="NZ_BAABRL010000009.1"/>
</dbReference>
<evidence type="ECO:0000256" key="4">
    <source>
        <dbReference type="ARBA" id="ARBA00007637"/>
    </source>
</evidence>
<evidence type="ECO:0000256" key="7">
    <source>
        <dbReference type="ARBA" id="ARBA00023027"/>
    </source>
</evidence>
<gene>
    <name evidence="12" type="primary">galE</name>
    <name evidence="12" type="ORF">Rhal01_02866</name>
</gene>
<organism evidence="12 13">
    <name type="scientific">Rubritalea halochordaticola</name>
    <dbReference type="NCBI Taxonomy" id="714537"/>
    <lineage>
        <taxon>Bacteria</taxon>
        <taxon>Pseudomonadati</taxon>
        <taxon>Verrucomicrobiota</taxon>
        <taxon>Verrucomicrobiia</taxon>
        <taxon>Verrucomicrobiales</taxon>
        <taxon>Rubritaleaceae</taxon>
        <taxon>Rubritalea</taxon>
    </lineage>
</organism>
<comment type="pathway">
    <text evidence="3 10">Carbohydrate metabolism; galactose metabolism.</text>
</comment>
<comment type="catalytic activity">
    <reaction evidence="1 10">
        <text>UDP-alpha-D-glucose = UDP-alpha-D-galactose</text>
        <dbReference type="Rhea" id="RHEA:22168"/>
        <dbReference type="ChEBI" id="CHEBI:58885"/>
        <dbReference type="ChEBI" id="CHEBI:66914"/>
        <dbReference type="EC" id="5.1.3.2"/>
    </reaction>
</comment>
<dbReference type="InterPro" id="IPR005886">
    <property type="entry name" value="UDP_G4E"/>
</dbReference>
<dbReference type="Proteomes" id="UP001424741">
    <property type="component" value="Unassembled WGS sequence"/>
</dbReference>
<keyword evidence="7 10" id="KW-0520">NAD</keyword>
<dbReference type="Gene3D" id="3.40.50.720">
    <property type="entry name" value="NAD(P)-binding Rossmann-like Domain"/>
    <property type="match status" value="1"/>
</dbReference>